<dbReference type="InterPro" id="IPR018550">
    <property type="entry name" value="Lipid-A_deacylase-rel"/>
</dbReference>
<dbReference type="GO" id="GO:0016787">
    <property type="term" value="F:hydrolase activity"/>
    <property type="evidence" value="ECO:0007669"/>
    <property type="project" value="UniProtKB-KW"/>
</dbReference>
<reference evidence="2 3" key="1">
    <citation type="submission" date="2020-02" db="EMBL/GenBank/DDBJ databases">
        <title>Genome sequencing for Kineobactrum sp. M2.</title>
        <authorList>
            <person name="Park S.-J."/>
        </authorList>
    </citation>
    <scope>NUCLEOTIDE SEQUENCE [LARGE SCALE GENOMIC DNA]</scope>
    <source>
        <strain evidence="2 3">M2</strain>
    </source>
</reference>
<dbReference type="KEGG" id="kim:G3T16_08180"/>
<name>A0A6C0U022_9GAMM</name>
<feature type="chain" id="PRO_5025551841" evidence="1">
    <location>
        <begin position="23"/>
        <end position="167"/>
    </location>
</feature>
<dbReference type="Gene3D" id="2.40.160.20">
    <property type="match status" value="1"/>
</dbReference>
<keyword evidence="1" id="KW-0732">Signal</keyword>
<dbReference type="Proteomes" id="UP000477680">
    <property type="component" value="Chromosome"/>
</dbReference>
<keyword evidence="2" id="KW-0378">Hydrolase</keyword>
<protein>
    <submittedName>
        <fullName evidence="2">Acyloxyacyl hydrolase</fullName>
    </submittedName>
</protein>
<dbReference type="AlphaFoldDB" id="A0A6C0U022"/>
<keyword evidence="3" id="KW-1185">Reference proteome</keyword>
<dbReference type="Pfam" id="PF09411">
    <property type="entry name" value="PagL"/>
    <property type="match status" value="1"/>
</dbReference>
<gene>
    <name evidence="2" type="ORF">G3T16_08180</name>
</gene>
<organism evidence="2 3">
    <name type="scientific">Kineobactrum salinum</name>
    <dbReference type="NCBI Taxonomy" id="2708301"/>
    <lineage>
        <taxon>Bacteria</taxon>
        <taxon>Pseudomonadati</taxon>
        <taxon>Pseudomonadota</taxon>
        <taxon>Gammaproteobacteria</taxon>
        <taxon>Cellvibrionales</taxon>
        <taxon>Halieaceae</taxon>
        <taxon>Kineobactrum</taxon>
    </lineage>
</organism>
<accession>A0A6C0U022</accession>
<dbReference type="EMBL" id="CP048711">
    <property type="protein sequence ID" value="QIB65381.1"/>
    <property type="molecule type" value="Genomic_DNA"/>
</dbReference>
<evidence type="ECO:0000313" key="2">
    <source>
        <dbReference type="EMBL" id="QIB65381.1"/>
    </source>
</evidence>
<evidence type="ECO:0000313" key="3">
    <source>
        <dbReference type="Proteomes" id="UP000477680"/>
    </source>
</evidence>
<feature type="signal peptide" evidence="1">
    <location>
        <begin position="1"/>
        <end position="22"/>
    </location>
</feature>
<sequence length="167" mass="18239">MRSFLRQLAVAAVLPFTTTAAAGADSVAPDHLLQFNAGRIGIDRSLDEPQHYGAEFRFRPRSRWKLVPAIGAGFANNGAKFVYVDLKKDFLLGQRWYLTPSFGVGAFDASRVLDLGHTLEFRSGLEAGYRFANHYRVGIAIYHLSNGGLADENPGTEVLAVSLSVPL</sequence>
<dbReference type="RefSeq" id="WP_163494620.1">
    <property type="nucleotide sequence ID" value="NZ_CP048711.1"/>
</dbReference>
<evidence type="ECO:0000256" key="1">
    <source>
        <dbReference type="SAM" id="SignalP"/>
    </source>
</evidence>
<proteinExistence type="predicted"/>